<accession>A0A139SIB8</accession>
<reference evidence="1 2" key="1">
    <citation type="submission" date="2016-02" db="EMBL/GenBank/DDBJ databases">
        <authorList>
            <person name="Wen L."/>
            <person name="He K."/>
            <person name="Yang H."/>
        </authorList>
    </citation>
    <scope>NUCLEOTIDE SEQUENCE [LARGE SCALE GENOMIC DNA]</scope>
    <source>
        <strain evidence="1 2">CV58</strain>
    </source>
</reference>
<dbReference type="AlphaFoldDB" id="A0A139SIB8"/>
<sequence length="102" mass="11380">MYVTLKNGKRLRMPTPEEDAAITAAAMSDPDARPLTDEEWEAARPFMRIGARPVGRPKVETPKPKVTMRLSPDVLAALRATGRGWQTRIDALLREAIEQGRI</sequence>
<keyword evidence="2" id="KW-1185">Reference proteome</keyword>
<dbReference type="Proteomes" id="UP000072660">
    <property type="component" value="Unassembled WGS sequence"/>
</dbReference>
<evidence type="ECO:0008006" key="3">
    <source>
        <dbReference type="Google" id="ProtNLM"/>
    </source>
</evidence>
<evidence type="ECO:0000313" key="1">
    <source>
        <dbReference type="EMBL" id="KXU34234.1"/>
    </source>
</evidence>
<dbReference type="OrthoDB" id="9796641at2"/>
<dbReference type="RefSeq" id="WP_068393106.1">
    <property type="nucleotide sequence ID" value="NZ_LSZO01000217.1"/>
</dbReference>
<protein>
    <recommendedName>
        <fullName evidence="3">BrnA antitoxin family protein</fullName>
    </recommendedName>
</protein>
<evidence type="ECO:0000313" key="2">
    <source>
        <dbReference type="Proteomes" id="UP000072660"/>
    </source>
</evidence>
<dbReference type="Pfam" id="PF14384">
    <property type="entry name" value="BrnA_antitoxin"/>
    <property type="match status" value="1"/>
</dbReference>
<gene>
    <name evidence="1" type="ORF">AXE65_07455</name>
</gene>
<dbReference type="EMBL" id="LSZO01000217">
    <property type="protein sequence ID" value="KXU34234.1"/>
    <property type="molecule type" value="Genomic_DNA"/>
</dbReference>
<comment type="caution">
    <text evidence="1">The sequence shown here is derived from an EMBL/GenBank/DDBJ whole genome shotgun (WGS) entry which is preliminary data.</text>
</comment>
<proteinExistence type="predicted"/>
<dbReference type="InterPro" id="IPR025528">
    <property type="entry name" value="BrnA_antitoxin"/>
</dbReference>
<organism evidence="1 2">
    <name type="scientific">Ventosimonas gracilis</name>
    <dbReference type="NCBI Taxonomy" id="1680762"/>
    <lineage>
        <taxon>Bacteria</taxon>
        <taxon>Pseudomonadati</taxon>
        <taxon>Pseudomonadota</taxon>
        <taxon>Gammaproteobacteria</taxon>
        <taxon>Pseudomonadales</taxon>
        <taxon>Ventosimonadaceae</taxon>
        <taxon>Ventosimonas</taxon>
    </lineage>
</organism>
<name>A0A139SIB8_9GAMM</name>